<dbReference type="Pfam" id="PF20009">
    <property type="entry name" value="GEVED"/>
    <property type="match status" value="1"/>
</dbReference>
<keyword evidence="2" id="KW-0732">Signal</keyword>
<dbReference type="Gene3D" id="2.60.40.3440">
    <property type="match status" value="2"/>
</dbReference>
<dbReference type="Pfam" id="PF18651">
    <property type="entry name" value="CshA_NR2"/>
    <property type="match status" value="1"/>
</dbReference>
<dbReference type="RefSeq" id="WP_157523801.1">
    <property type="nucleotide sequence ID" value="NZ_CP066775.1"/>
</dbReference>
<feature type="chain" id="PRO_5043590751" evidence="2">
    <location>
        <begin position="25"/>
        <end position="1210"/>
    </location>
</feature>
<evidence type="ECO:0000313" key="8">
    <source>
        <dbReference type="Proteomes" id="UP000429232"/>
    </source>
</evidence>
<feature type="signal peptide" evidence="2">
    <location>
        <begin position="1"/>
        <end position="24"/>
    </location>
</feature>
<feature type="domain" description="DUF7507" evidence="6">
    <location>
        <begin position="919"/>
        <end position="1013"/>
    </location>
</feature>
<dbReference type="EMBL" id="CP066775">
    <property type="protein sequence ID" value="QQL51227.1"/>
    <property type="molecule type" value="Genomic_DNA"/>
</dbReference>
<feature type="domain" description="DUF7507" evidence="6">
    <location>
        <begin position="798"/>
        <end position="896"/>
    </location>
</feature>
<dbReference type="Pfam" id="PF17963">
    <property type="entry name" value="Big_9"/>
    <property type="match status" value="2"/>
</dbReference>
<dbReference type="Pfam" id="PF13585">
    <property type="entry name" value="CHU_C"/>
    <property type="match status" value="1"/>
</dbReference>
<proteinExistence type="predicted"/>
<evidence type="ECO:0000256" key="1">
    <source>
        <dbReference type="SAM" id="MobiDB-lite"/>
    </source>
</evidence>
<dbReference type="AlphaFoldDB" id="A0A6I4IMX9"/>
<name>A0A6I4IMX9_9SPHI</name>
<feature type="domain" description="GEVED" evidence="5">
    <location>
        <begin position="373"/>
        <end position="459"/>
    </location>
</feature>
<feature type="region of interest" description="Disordered" evidence="1">
    <location>
        <begin position="880"/>
        <end position="911"/>
    </location>
</feature>
<sequence length="1210" mass="127055">MIRRLILFSCVLLNFSIISNKALAQYAIGGTAGPALYNAVYWLTWDENATNTTLITAPQGADKDHIINGTYTWQLSPSVRITAILSNEVFVNGDKMISYTPGNFSGDGLDLIYSGNNLPKPASRGVANSGLATINGETITFDIDLTVSVLINGVYINVAYPGMIIADAESLNAGDEFISGTSTNAVAFQLLNKRTEGNANDSHYKLQLTDSGRSFKLFVDQPPGDVGVQAVLFAKGATSLKDVKIEGQGLTAVAIGLILPFDFGDAPATFGAPAHYIDDFQTQDYFTTDGTYAVVEYNISPLIPKASVYIGAGNVDADGQPKFSTGANADDTTANNDENTLNVSSLPDIRVNQSGDITLSVPVTNTKQIAATLYAWIDFNGDGIFETYEGTSLPVPQNTNNQSVNLIFKGASFSKLLRAGALYGRLRITTSALTDDGVSQVDERSINFAADGEVEDYRFKDVLGSGVGISGHIYDDGNGGSDNLISGNKISVVSGQQLYAYLADSTLKIINKIPVDTAGFYHFDDVVSGNYSVGISVLNALVGATLSSTTPALPKPWVPSADGYGINNGNRNGIEPGIPDLKIVVTMPGNGKGVTDVDFGVDQRPIAVADHDTTKINQPVTINVARNDSDADGSLELSAILLVDPADKISKSTITIPAQGSYTSTKAGTVVFTPTATFIGKATPVAYTITDNYGAVSLPALIYVAVKPVGVKDTASTRVNVPINIVVKNNDGPSGNGTSVTAGNGSHGTTVTGTTGAVTYTPNPGFTGTDTFTYTLTTADTTASDPITVTIRVFADSAALSLTKVALNTGSKAGDVINYQLVAKNTGNVLLTNIGIKDDRADAGSISPAVIASLAAGASVNLIAKHTLTQEEVNRGTFANQASASGTDPSGTPVNQPKSDDPTTPAPNDSTRVTIVAMPGLAVVKTGVFAINKITYTFLVTNTGNVTLTNLNLTDAKLNLRNVVLTLPVGGLQPAASVNFTASYTVLQADKVVGSVTNTANATGTPPAGTPVTGTGTTTTPVGRLPTAIDDVAQTDANKAVIISVLANDDAAGSTFNIPTLLITTQPQNGIATKNNDGSVTYTPNKGFTGQDVFNYRVTDVLGYTTNIATVTITVNFIGIINIPNLFTPNGDGRNDVFEIRGLEQYAANHLTIVNRWGNEVYKQDSYRNNWPGDGLNEGTYFYILQVKKTAADSWQVFKGYVTLLRTVNR</sequence>
<feature type="compositionally biased region" description="Polar residues" evidence="1">
    <location>
        <begin position="880"/>
        <end position="897"/>
    </location>
</feature>
<organism evidence="7 8">
    <name type="scientific">Mucilaginibacter ginkgonis</name>
    <dbReference type="NCBI Taxonomy" id="2682091"/>
    <lineage>
        <taxon>Bacteria</taxon>
        <taxon>Pseudomonadati</taxon>
        <taxon>Bacteroidota</taxon>
        <taxon>Sphingobacteriia</taxon>
        <taxon>Sphingobacteriales</taxon>
        <taxon>Sphingobacteriaceae</taxon>
        <taxon>Mucilaginibacter</taxon>
    </lineage>
</organism>
<dbReference type="NCBIfam" id="TIGR04131">
    <property type="entry name" value="Bac_Flav_CTERM"/>
    <property type="match status" value="1"/>
</dbReference>
<dbReference type="Proteomes" id="UP000429232">
    <property type="component" value="Chromosome"/>
</dbReference>
<accession>A0A6I4IMX9</accession>
<gene>
    <name evidence="7" type="ORF">GO620_007205</name>
</gene>
<evidence type="ECO:0000259" key="6">
    <source>
        <dbReference type="Pfam" id="PF24346"/>
    </source>
</evidence>
<dbReference type="InterPro" id="IPR026395">
    <property type="entry name" value="CshA_fibril"/>
</dbReference>
<dbReference type="NCBIfam" id="NF012211">
    <property type="entry name" value="tand_rpt_95"/>
    <property type="match status" value="1"/>
</dbReference>
<evidence type="ECO:0000259" key="3">
    <source>
        <dbReference type="Pfam" id="PF18651"/>
    </source>
</evidence>
<evidence type="ECO:0000259" key="4">
    <source>
        <dbReference type="Pfam" id="PF19076"/>
    </source>
</evidence>
<dbReference type="Pfam" id="PF24346">
    <property type="entry name" value="DUF7507"/>
    <property type="match status" value="2"/>
</dbReference>
<dbReference type="InterPro" id="IPR040683">
    <property type="entry name" value="CshA_NR2"/>
</dbReference>
<dbReference type="InterPro" id="IPR026341">
    <property type="entry name" value="T9SS_type_B"/>
</dbReference>
<feature type="domain" description="CshA" evidence="4">
    <location>
        <begin position="607"/>
        <end position="695"/>
    </location>
</feature>
<feature type="region of interest" description="Disordered" evidence="1">
    <location>
        <begin position="998"/>
        <end position="1021"/>
    </location>
</feature>
<keyword evidence="8" id="KW-1185">Reference proteome</keyword>
<dbReference type="Pfam" id="PF19076">
    <property type="entry name" value="CshA_repeat"/>
    <property type="match status" value="1"/>
</dbReference>
<evidence type="ECO:0000256" key="2">
    <source>
        <dbReference type="SAM" id="SignalP"/>
    </source>
</evidence>
<dbReference type="InterPro" id="IPR045474">
    <property type="entry name" value="GEVED"/>
</dbReference>
<dbReference type="InterPro" id="IPR055354">
    <property type="entry name" value="DUF7507"/>
</dbReference>
<feature type="domain" description="Surface adhesin CshA non-repetitive" evidence="3">
    <location>
        <begin position="38"/>
        <end position="257"/>
    </location>
</feature>
<evidence type="ECO:0000313" key="7">
    <source>
        <dbReference type="EMBL" id="QQL51227.1"/>
    </source>
</evidence>
<reference evidence="7 8" key="1">
    <citation type="submission" date="2020-12" db="EMBL/GenBank/DDBJ databases">
        <title>HMF7856_wgs.fasta genome submission.</title>
        <authorList>
            <person name="Kang H."/>
            <person name="Kim H."/>
            <person name="Joh K."/>
        </authorList>
    </citation>
    <scope>NUCLEOTIDE SEQUENCE [LARGE SCALE GENOMIC DNA]</scope>
    <source>
        <strain evidence="7 8">HMF7856</strain>
    </source>
</reference>
<protein>
    <submittedName>
        <fullName evidence="7">Tandem-95 repeat protein</fullName>
    </submittedName>
</protein>
<dbReference type="KEGG" id="mgik:GO620_007205"/>
<evidence type="ECO:0000259" key="5">
    <source>
        <dbReference type="Pfam" id="PF20009"/>
    </source>
</evidence>